<dbReference type="AlphaFoldDB" id="A0A7M7NHG4"/>
<evidence type="ECO:0000256" key="4">
    <source>
        <dbReference type="ARBA" id="ARBA00023242"/>
    </source>
</evidence>
<feature type="region of interest" description="Disordered" evidence="6">
    <location>
        <begin position="1"/>
        <end position="132"/>
    </location>
</feature>
<organism evidence="8 9">
    <name type="scientific">Strongylocentrotus purpuratus</name>
    <name type="common">Purple sea urchin</name>
    <dbReference type="NCBI Taxonomy" id="7668"/>
    <lineage>
        <taxon>Eukaryota</taxon>
        <taxon>Metazoa</taxon>
        <taxon>Echinodermata</taxon>
        <taxon>Eleutherozoa</taxon>
        <taxon>Echinozoa</taxon>
        <taxon>Echinoidea</taxon>
        <taxon>Euechinoidea</taxon>
        <taxon>Echinacea</taxon>
        <taxon>Camarodonta</taxon>
        <taxon>Echinidea</taxon>
        <taxon>Strongylocentrotidae</taxon>
        <taxon>Strongylocentrotus</taxon>
    </lineage>
</organism>
<keyword evidence="3" id="KW-0597">Phosphoprotein</keyword>
<dbReference type="InterPro" id="IPR018972">
    <property type="entry name" value="Sas10_C_dom"/>
</dbReference>
<feature type="compositionally biased region" description="Basic and acidic residues" evidence="6">
    <location>
        <begin position="12"/>
        <end position="56"/>
    </location>
</feature>
<evidence type="ECO:0000256" key="2">
    <source>
        <dbReference type="ARBA" id="ARBA00010979"/>
    </source>
</evidence>
<dbReference type="GO" id="GO:0005730">
    <property type="term" value="C:nucleolus"/>
    <property type="evidence" value="ECO:0000318"/>
    <property type="project" value="GO_Central"/>
</dbReference>
<proteinExistence type="inferred from homology"/>
<feature type="compositionally biased region" description="Acidic residues" evidence="6">
    <location>
        <begin position="427"/>
        <end position="440"/>
    </location>
</feature>
<feature type="region of interest" description="Disordered" evidence="6">
    <location>
        <begin position="342"/>
        <end position="396"/>
    </location>
</feature>
<feature type="compositionally biased region" description="Acidic residues" evidence="6">
    <location>
        <begin position="106"/>
        <end position="125"/>
    </location>
</feature>
<dbReference type="GO" id="GO:0000462">
    <property type="term" value="P:maturation of SSU-rRNA from tricistronic rRNA transcript (SSU-rRNA, 5.8S rRNA, LSU-rRNA)"/>
    <property type="evidence" value="ECO:0000318"/>
    <property type="project" value="GO_Central"/>
</dbReference>
<feature type="region of interest" description="Disordered" evidence="6">
    <location>
        <begin position="411"/>
        <end position="445"/>
    </location>
</feature>
<dbReference type="Pfam" id="PF09368">
    <property type="entry name" value="Sas10"/>
    <property type="match status" value="1"/>
</dbReference>
<dbReference type="PANTHER" id="PTHR13237:SF8">
    <property type="entry name" value="SOMETHING ABOUT SILENCING PROTEIN 10"/>
    <property type="match status" value="1"/>
</dbReference>
<dbReference type="FunCoup" id="A0A7M7NHG4">
    <property type="interactions" value="1729"/>
</dbReference>
<keyword evidence="9" id="KW-1185">Reference proteome</keyword>
<evidence type="ECO:0000256" key="6">
    <source>
        <dbReference type="SAM" id="MobiDB-lite"/>
    </source>
</evidence>
<evidence type="ECO:0000256" key="5">
    <source>
        <dbReference type="SAM" id="Coils"/>
    </source>
</evidence>
<feature type="compositionally biased region" description="Acidic residues" evidence="6">
    <location>
        <begin position="69"/>
        <end position="87"/>
    </location>
</feature>
<dbReference type="GO" id="GO:0032040">
    <property type="term" value="C:small-subunit processome"/>
    <property type="evidence" value="ECO:0000318"/>
    <property type="project" value="GO_Central"/>
</dbReference>
<dbReference type="EnsemblMetazoa" id="XM_030979168">
    <property type="protein sequence ID" value="XP_030835028"/>
    <property type="gene ID" value="LOC756509"/>
</dbReference>
<comment type="similarity">
    <text evidence="2">Belongs to the SAS10 family.</text>
</comment>
<accession>A0A7M7NHG4</accession>
<name>A0A7M7NHG4_STRPU</name>
<dbReference type="InterPro" id="IPR007146">
    <property type="entry name" value="Sas10/Utp3/C1D"/>
</dbReference>
<feature type="coiled-coil region" evidence="5">
    <location>
        <begin position="152"/>
        <end position="181"/>
    </location>
</feature>
<dbReference type="PANTHER" id="PTHR13237">
    <property type="entry name" value="SOMETHING ABOUT SILENCING PROTEIN 10-RELATED"/>
    <property type="match status" value="1"/>
</dbReference>
<evidence type="ECO:0000313" key="8">
    <source>
        <dbReference type="EnsemblMetazoa" id="XP_030835028"/>
    </source>
</evidence>
<feature type="compositionally biased region" description="Basic residues" evidence="6">
    <location>
        <begin position="1"/>
        <end position="11"/>
    </location>
</feature>
<feature type="compositionally biased region" description="Basic and acidic residues" evidence="6">
    <location>
        <begin position="411"/>
        <end position="421"/>
    </location>
</feature>
<evidence type="ECO:0000313" key="9">
    <source>
        <dbReference type="Proteomes" id="UP000007110"/>
    </source>
</evidence>
<feature type="domain" description="Sas10 C-terminal" evidence="7">
    <location>
        <begin position="441"/>
        <end position="513"/>
    </location>
</feature>
<dbReference type="KEGG" id="spu:756509"/>
<comment type="subcellular location">
    <subcellularLocation>
        <location evidence="1">Nucleus</location>
    </subcellularLocation>
</comment>
<sequence>MGRRKKGGGSRKKVEESDYDSDDPRAYAKEKAPDPSSRDYIYDEVDEFHANKEKISLDVSRTLGPADSSDNEEEEVLGWDDGDDEEEAILKERLQRFRRQEKMDEMASDLEDEEDDDEGDEDGEGDVSSKAWGKRKQAYYDTDYVDDDLPGLDQLEEAANQEAEEKEALAIQNRMAEALQDDDFGLDIFKSSDRQVEKTTSGDLESEEKVTKDLSKLSKREKLELLKKESPEFLQLTADFKVKMRELIDRLQPLVTLIKRGGVIKEGSEGAQYIHTKYQLYLSYCMNISFYMILKAKHVPVAHHPVIGRILAFGKLISELQPVDEKLAEEIDSVLSRADEVEKENKQMSAAKEEELLLSQEKMDKKKRKRRKQEDTITIEEESALPKKKKKGLPSLSEEELKALEYYKAMESKQREKKKEQAAMGALEEDGEEEEGEGDGDEKRAITYQISKNKGLTAYRRKELRNPRVKNRMKFRKAKIRRKGQVRETRTELHRYGGEASGIRAGVIKSVKIR</sequence>
<keyword evidence="4" id="KW-0539">Nucleus</keyword>
<protein>
    <recommendedName>
        <fullName evidence="7">Sas10 C-terminal domain-containing protein</fullName>
    </recommendedName>
</protein>
<dbReference type="Proteomes" id="UP000007110">
    <property type="component" value="Unassembled WGS sequence"/>
</dbReference>
<dbReference type="Pfam" id="PF04000">
    <property type="entry name" value="Sas10_Utp3"/>
    <property type="match status" value="1"/>
</dbReference>
<dbReference type="InParanoid" id="A0A7M7NHG4"/>
<dbReference type="GeneID" id="756509"/>
<feature type="compositionally biased region" description="Basic and acidic residues" evidence="6">
    <location>
        <begin position="342"/>
        <end position="355"/>
    </location>
</feature>
<dbReference type="OrthoDB" id="1924577at2759"/>
<evidence type="ECO:0000256" key="1">
    <source>
        <dbReference type="ARBA" id="ARBA00004123"/>
    </source>
</evidence>
<keyword evidence="5" id="KW-0175">Coiled coil</keyword>
<evidence type="ECO:0000259" key="7">
    <source>
        <dbReference type="Pfam" id="PF09368"/>
    </source>
</evidence>
<dbReference type="OMA" id="DWGGMNE"/>
<evidence type="ECO:0000256" key="3">
    <source>
        <dbReference type="ARBA" id="ARBA00022553"/>
    </source>
</evidence>
<reference evidence="8" key="2">
    <citation type="submission" date="2021-01" db="UniProtKB">
        <authorList>
            <consortium name="EnsemblMetazoa"/>
        </authorList>
    </citation>
    <scope>IDENTIFICATION</scope>
</reference>
<dbReference type="RefSeq" id="XP_030835028.1">
    <property type="nucleotide sequence ID" value="XM_030979168.1"/>
</dbReference>
<feature type="compositionally biased region" description="Basic and acidic residues" evidence="6">
    <location>
        <begin position="88"/>
        <end position="105"/>
    </location>
</feature>
<reference evidence="9" key="1">
    <citation type="submission" date="2015-02" db="EMBL/GenBank/DDBJ databases">
        <title>Genome sequencing for Strongylocentrotus purpuratus.</title>
        <authorList>
            <person name="Murali S."/>
            <person name="Liu Y."/>
            <person name="Vee V."/>
            <person name="English A."/>
            <person name="Wang M."/>
            <person name="Skinner E."/>
            <person name="Han Y."/>
            <person name="Muzny D.M."/>
            <person name="Worley K.C."/>
            <person name="Gibbs R.A."/>
        </authorList>
    </citation>
    <scope>NUCLEOTIDE SEQUENCE</scope>
</reference>